<dbReference type="STRING" id="1073325.SAMN05444483_11717"/>
<reference evidence="4" key="1">
    <citation type="submission" date="2016-11" db="EMBL/GenBank/DDBJ databases">
        <authorList>
            <person name="Varghese N."/>
            <person name="Submissions S."/>
        </authorList>
    </citation>
    <scope>NUCLEOTIDE SEQUENCE [LARGE SCALE GENOMIC DNA]</scope>
    <source>
        <strain evidence="4">DSM 24579</strain>
    </source>
</reference>
<sequence length="276" mass="31980">MFRKTILTFIFCCFMTTLNAQIEFMTYNIRYQNENDGENSWSKRKSHLANQLKYHQPDIFGVQEALVNQLNYIGQALPGYEYLGVGRDGGEKGEFCAIFYDSEQFEVLQEDTFWLSETPNEISKAWDAAYKRICTYAKFKEKESGKIFWVFNTHFDHVGEQARINSAKLIWEKVSALNTQDLPVFVMGDLNLEPNVAPIKFLAEKMQDSKKIAQLKFGPEGTFNGYKFDEPVTRRIDYIFVNNKVEVLKYAVLSDSKDLKYPSDHLPVIISAEFLD</sequence>
<feature type="domain" description="Endonuclease/exonuclease/phosphatase" evidence="2">
    <location>
        <begin position="25"/>
        <end position="265"/>
    </location>
</feature>
<gene>
    <name evidence="3" type="ORF">SAMN05444483_11717</name>
</gene>
<keyword evidence="3" id="KW-0378">Hydrolase</keyword>
<name>A0A1M5KXV6_SALEC</name>
<accession>A0A1M5KXV6</accession>
<dbReference type="EMBL" id="FQVT01000017">
    <property type="protein sequence ID" value="SHG57702.1"/>
    <property type="molecule type" value="Genomic_DNA"/>
</dbReference>
<feature type="signal peptide" evidence="1">
    <location>
        <begin position="1"/>
        <end position="20"/>
    </location>
</feature>
<protein>
    <submittedName>
        <fullName evidence="3">Metal-dependent hydrolase, endonuclease/exonuclease/phosphatase family</fullName>
    </submittedName>
</protein>
<keyword evidence="3" id="KW-0540">Nuclease</keyword>
<evidence type="ECO:0000313" key="3">
    <source>
        <dbReference type="EMBL" id="SHG57702.1"/>
    </source>
</evidence>
<dbReference type="PANTHER" id="PTHR12121:SF36">
    <property type="entry name" value="ENDONUCLEASE_EXONUCLEASE_PHOSPHATASE DOMAIN-CONTAINING PROTEIN"/>
    <property type="match status" value="1"/>
</dbReference>
<evidence type="ECO:0000259" key="2">
    <source>
        <dbReference type="Pfam" id="PF03372"/>
    </source>
</evidence>
<dbReference type="CDD" id="cd09083">
    <property type="entry name" value="EEP-1"/>
    <property type="match status" value="1"/>
</dbReference>
<proteinExistence type="predicted"/>
<dbReference type="GO" id="GO:0004519">
    <property type="term" value="F:endonuclease activity"/>
    <property type="evidence" value="ECO:0007669"/>
    <property type="project" value="UniProtKB-KW"/>
</dbReference>
<keyword evidence="4" id="KW-1185">Reference proteome</keyword>
<dbReference type="InterPro" id="IPR050410">
    <property type="entry name" value="CCR4/nocturin_mRNA_transcr"/>
</dbReference>
<organism evidence="3 4">
    <name type="scientific">Salegentibacter echinorum</name>
    <dbReference type="NCBI Taxonomy" id="1073325"/>
    <lineage>
        <taxon>Bacteria</taxon>
        <taxon>Pseudomonadati</taxon>
        <taxon>Bacteroidota</taxon>
        <taxon>Flavobacteriia</taxon>
        <taxon>Flavobacteriales</taxon>
        <taxon>Flavobacteriaceae</taxon>
        <taxon>Salegentibacter</taxon>
    </lineage>
</organism>
<keyword evidence="3" id="KW-0255">Endonuclease</keyword>
<dbReference type="InterPro" id="IPR005135">
    <property type="entry name" value="Endo/exonuclease/phosphatase"/>
</dbReference>
<dbReference type="GO" id="GO:0000175">
    <property type="term" value="F:3'-5'-RNA exonuclease activity"/>
    <property type="evidence" value="ECO:0007669"/>
    <property type="project" value="TreeGrafter"/>
</dbReference>
<keyword evidence="3" id="KW-0269">Exonuclease</keyword>
<dbReference type="SUPFAM" id="SSF56219">
    <property type="entry name" value="DNase I-like"/>
    <property type="match status" value="1"/>
</dbReference>
<dbReference type="InterPro" id="IPR036691">
    <property type="entry name" value="Endo/exonu/phosph_ase_sf"/>
</dbReference>
<dbReference type="OrthoDB" id="9793162at2"/>
<dbReference type="RefSeq" id="WP_072881352.1">
    <property type="nucleotide sequence ID" value="NZ_FQVT01000017.1"/>
</dbReference>
<dbReference type="AlphaFoldDB" id="A0A1M5KXV6"/>
<dbReference type="PANTHER" id="PTHR12121">
    <property type="entry name" value="CARBON CATABOLITE REPRESSOR PROTEIN 4"/>
    <property type="match status" value="1"/>
</dbReference>
<evidence type="ECO:0000256" key="1">
    <source>
        <dbReference type="SAM" id="SignalP"/>
    </source>
</evidence>
<evidence type="ECO:0000313" key="4">
    <source>
        <dbReference type="Proteomes" id="UP000183945"/>
    </source>
</evidence>
<keyword evidence="1" id="KW-0732">Signal</keyword>
<dbReference type="Gene3D" id="3.60.10.10">
    <property type="entry name" value="Endonuclease/exonuclease/phosphatase"/>
    <property type="match status" value="1"/>
</dbReference>
<feature type="chain" id="PRO_5013268505" evidence="1">
    <location>
        <begin position="21"/>
        <end position="276"/>
    </location>
</feature>
<dbReference type="Proteomes" id="UP000183945">
    <property type="component" value="Unassembled WGS sequence"/>
</dbReference>
<dbReference type="Pfam" id="PF03372">
    <property type="entry name" value="Exo_endo_phos"/>
    <property type="match status" value="1"/>
</dbReference>